<dbReference type="EMBL" id="CP042997">
    <property type="protein sequence ID" value="QEH34901.1"/>
    <property type="molecule type" value="Genomic_DNA"/>
</dbReference>
<accession>A0A5B9W4B4</accession>
<dbReference type="KEGG" id="agv:OJF2_34460"/>
<evidence type="ECO:0000313" key="2">
    <source>
        <dbReference type="Proteomes" id="UP000324233"/>
    </source>
</evidence>
<reference evidence="1 2" key="1">
    <citation type="submission" date="2019-08" db="EMBL/GenBank/DDBJ databases">
        <title>Deep-cultivation of Planctomycetes and their phenomic and genomic characterization uncovers novel biology.</title>
        <authorList>
            <person name="Wiegand S."/>
            <person name="Jogler M."/>
            <person name="Boedeker C."/>
            <person name="Pinto D."/>
            <person name="Vollmers J."/>
            <person name="Rivas-Marin E."/>
            <person name="Kohn T."/>
            <person name="Peeters S.H."/>
            <person name="Heuer A."/>
            <person name="Rast P."/>
            <person name="Oberbeckmann S."/>
            <person name="Bunk B."/>
            <person name="Jeske O."/>
            <person name="Meyerdierks A."/>
            <person name="Storesund J.E."/>
            <person name="Kallscheuer N."/>
            <person name="Luecker S."/>
            <person name="Lage O.M."/>
            <person name="Pohl T."/>
            <person name="Merkel B.J."/>
            <person name="Hornburger P."/>
            <person name="Mueller R.-W."/>
            <person name="Bruemmer F."/>
            <person name="Labrenz M."/>
            <person name="Spormann A.M."/>
            <person name="Op den Camp H."/>
            <person name="Overmann J."/>
            <person name="Amann R."/>
            <person name="Jetten M.S.M."/>
            <person name="Mascher T."/>
            <person name="Medema M.H."/>
            <person name="Devos D.P."/>
            <person name="Kaster A.-K."/>
            <person name="Ovreas L."/>
            <person name="Rohde M."/>
            <person name="Galperin M.Y."/>
            <person name="Jogler C."/>
        </authorList>
    </citation>
    <scope>NUCLEOTIDE SEQUENCE [LARGE SCALE GENOMIC DNA]</scope>
    <source>
        <strain evidence="1 2">OJF2</strain>
    </source>
</reference>
<name>A0A5B9W4B4_9BACT</name>
<gene>
    <name evidence="1" type="ORF">OJF2_34460</name>
</gene>
<dbReference type="Proteomes" id="UP000324233">
    <property type="component" value="Chromosome"/>
</dbReference>
<sequence length="101" mass="11267">MRLTPAQVGMLGLLGQLLPMGMPRDQSLADRIRDGHTFLVRIAKVDLGYDPQAWHEHLRDTNAGGYRWSNKHLGFPRRIASALADPEWQRAVAVLRGEPGA</sequence>
<evidence type="ECO:0000313" key="1">
    <source>
        <dbReference type="EMBL" id="QEH34901.1"/>
    </source>
</evidence>
<dbReference type="AlphaFoldDB" id="A0A5B9W4B4"/>
<protein>
    <submittedName>
        <fullName evidence="1">Uncharacterized protein</fullName>
    </submittedName>
</protein>
<proteinExistence type="predicted"/>
<organism evidence="1 2">
    <name type="scientific">Aquisphaera giovannonii</name>
    <dbReference type="NCBI Taxonomy" id="406548"/>
    <lineage>
        <taxon>Bacteria</taxon>
        <taxon>Pseudomonadati</taxon>
        <taxon>Planctomycetota</taxon>
        <taxon>Planctomycetia</taxon>
        <taxon>Isosphaerales</taxon>
        <taxon>Isosphaeraceae</taxon>
        <taxon>Aquisphaera</taxon>
    </lineage>
</organism>
<keyword evidence="2" id="KW-1185">Reference proteome</keyword>